<dbReference type="AlphaFoldDB" id="A0A944DH23"/>
<feature type="domain" description="Activator of Hsp90 ATPase homologue 1/2-like C-terminal" evidence="2">
    <location>
        <begin position="20"/>
        <end position="166"/>
    </location>
</feature>
<dbReference type="Proteomes" id="UP000694660">
    <property type="component" value="Unassembled WGS sequence"/>
</dbReference>
<dbReference type="InterPro" id="IPR013538">
    <property type="entry name" value="ASHA1/2-like_C"/>
</dbReference>
<dbReference type="EMBL" id="JAEKFT010000049">
    <property type="protein sequence ID" value="MBT0964037.1"/>
    <property type="molecule type" value="Genomic_DNA"/>
</dbReference>
<dbReference type="Pfam" id="PF08327">
    <property type="entry name" value="AHSA1"/>
    <property type="match status" value="1"/>
</dbReference>
<name>A0A944DH23_DENI1</name>
<reference evidence="4" key="1">
    <citation type="journal article" date="2022" name="ISME J.">
        <title>Genetic and phylogenetic analysis of dissimilatory iodate-reducing bacteria identifies potential niches across the world's oceans.</title>
        <authorList>
            <person name="Reyes-Umana V."/>
            <person name="Henning Z."/>
            <person name="Lee K."/>
            <person name="Barnum T.P."/>
            <person name="Coates J.D."/>
        </authorList>
    </citation>
    <scope>NUCLEOTIDE SEQUENCE [LARGE SCALE GENOMIC DNA]</scope>
    <source>
        <strain evidence="4">IR12</strain>
    </source>
</reference>
<dbReference type="SUPFAM" id="SSF55961">
    <property type="entry name" value="Bet v1-like"/>
    <property type="match status" value="1"/>
</dbReference>
<protein>
    <submittedName>
        <fullName evidence="3">SRPBCC domain-containing protein</fullName>
    </submittedName>
</protein>
<dbReference type="Gene3D" id="3.30.530.20">
    <property type="match status" value="1"/>
</dbReference>
<proteinExistence type="inferred from homology"/>
<evidence type="ECO:0000313" key="3">
    <source>
        <dbReference type="EMBL" id="MBT0964037.1"/>
    </source>
</evidence>
<dbReference type="RefSeq" id="WP_214363961.1">
    <property type="nucleotide sequence ID" value="NZ_JAEKFT010000049.1"/>
</dbReference>
<comment type="caution">
    <text evidence="3">The sequence shown here is derived from an EMBL/GenBank/DDBJ whole genome shotgun (WGS) entry which is preliminary data.</text>
</comment>
<keyword evidence="4" id="KW-1185">Reference proteome</keyword>
<dbReference type="InterPro" id="IPR023393">
    <property type="entry name" value="START-like_dom_sf"/>
</dbReference>
<accession>A0A944DH23</accession>
<evidence type="ECO:0000256" key="1">
    <source>
        <dbReference type="ARBA" id="ARBA00006817"/>
    </source>
</evidence>
<dbReference type="CDD" id="cd07814">
    <property type="entry name" value="SRPBCC_CalC_Aha1-like"/>
    <property type="match status" value="1"/>
</dbReference>
<sequence length="181" mass="20112">MPPSIDSRPATFALTHRLAVPRTAAWAALSDADRLAQWWRPAGARLTAASLAFHPGGRFLYATRLPNGQAMWGRFVYRDIEAPRRIVCVASFSDAGGRVRRHPLRVHWPRYVHHTLELAEVAGGTELRLRSRPVHATSAEIRAFEDGHICLQRGFADAWARLDAHLAGRAGTPPTPTRSQE</sequence>
<evidence type="ECO:0000259" key="2">
    <source>
        <dbReference type="Pfam" id="PF08327"/>
    </source>
</evidence>
<evidence type="ECO:0000313" key="4">
    <source>
        <dbReference type="Proteomes" id="UP000694660"/>
    </source>
</evidence>
<comment type="similarity">
    <text evidence="1">Belongs to the AHA1 family.</text>
</comment>
<gene>
    <name evidence="3" type="ORF">I8J34_22905</name>
</gene>
<organism evidence="3 4">
    <name type="scientific">Denitromonas iodatirespirans</name>
    <dbReference type="NCBI Taxonomy" id="2795389"/>
    <lineage>
        <taxon>Bacteria</taxon>
        <taxon>Pseudomonadati</taxon>
        <taxon>Pseudomonadota</taxon>
        <taxon>Betaproteobacteria</taxon>
        <taxon>Rhodocyclales</taxon>
        <taxon>Zoogloeaceae</taxon>
        <taxon>Denitromonas</taxon>
    </lineage>
</organism>